<dbReference type="InterPro" id="IPR001245">
    <property type="entry name" value="Ser-Thr/Tyr_kinase_cat_dom"/>
</dbReference>
<dbReference type="InterPro" id="IPR008271">
    <property type="entry name" value="Ser/Thr_kinase_AS"/>
</dbReference>
<evidence type="ECO:0000256" key="9">
    <source>
        <dbReference type="ARBA" id="ARBA00022840"/>
    </source>
</evidence>
<keyword evidence="16" id="KW-1185">Reference proteome</keyword>
<comment type="subcellular location">
    <subcellularLocation>
        <location evidence="2">Cell membrane</location>
    </subcellularLocation>
    <subcellularLocation>
        <location evidence="3">Cytoplasm</location>
        <location evidence="3">Cytoskeleton</location>
        <location evidence="3">Cilium axoneme</location>
    </subcellularLocation>
    <subcellularLocation>
        <location evidence="1">Membrane</location>
        <topology evidence="1">Single-pass membrane protein</topology>
    </subcellularLocation>
</comment>
<dbReference type="InterPro" id="IPR051716">
    <property type="entry name" value="Plant_RL_S/T_kinase"/>
</dbReference>
<evidence type="ECO:0000259" key="14">
    <source>
        <dbReference type="PROSITE" id="PS50011"/>
    </source>
</evidence>
<keyword evidence="12" id="KW-1133">Transmembrane helix</keyword>
<keyword evidence="8" id="KW-0418">Kinase</keyword>
<dbReference type="PANTHER" id="PTHR48053">
    <property type="entry name" value="LEUCINE RICH REPEAT FAMILY PROTEIN, EXPRESSED"/>
    <property type="match status" value="1"/>
</dbReference>
<evidence type="ECO:0000313" key="15">
    <source>
        <dbReference type="EMBL" id="KAK9818084.1"/>
    </source>
</evidence>
<evidence type="ECO:0000256" key="3">
    <source>
        <dbReference type="ARBA" id="ARBA00004430"/>
    </source>
</evidence>
<dbReference type="Gene3D" id="3.80.10.10">
    <property type="entry name" value="Ribonuclease Inhibitor"/>
    <property type="match status" value="1"/>
</dbReference>
<dbReference type="GO" id="GO:0005886">
    <property type="term" value="C:plasma membrane"/>
    <property type="evidence" value="ECO:0007669"/>
    <property type="project" value="UniProtKB-SubCell"/>
</dbReference>
<evidence type="ECO:0000256" key="1">
    <source>
        <dbReference type="ARBA" id="ARBA00004167"/>
    </source>
</evidence>
<evidence type="ECO:0000256" key="11">
    <source>
        <dbReference type="SAM" id="MobiDB-lite"/>
    </source>
</evidence>
<name>A0AAW1QC09_9CHLO</name>
<feature type="transmembrane region" description="Helical" evidence="12">
    <location>
        <begin position="298"/>
        <end position="327"/>
    </location>
</feature>
<comment type="caution">
    <text evidence="15">The sequence shown here is derived from an EMBL/GenBank/DDBJ whole genome shotgun (WGS) entry which is preliminary data.</text>
</comment>
<evidence type="ECO:0000256" key="13">
    <source>
        <dbReference type="SAM" id="SignalP"/>
    </source>
</evidence>
<feature type="chain" id="PRO_5043475153" description="Protein kinase domain-containing protein" evidence="13">
    <location>
        <begin position="22"/>
        <end position="748"/>
    </location>
</feature>
<evidence type="ECO:0000256" key="12">
    <source>
        <dbReference type="SAM" id="Phobius"/>
    </source>
</evidence>
<keyword evidence="5" id="KW-0808">Transferase</keyword>
<dbReference type="CDD" id="cd13999">
    <property type="entry name" value="STKc_MAP3K-like"/>
    <property type="match status" value="1"/>
</dbReference>
<dbReference type="SUPFAM" id="SSF52058">
    <property type="entry name" value="L domain-like"/>
    <property type="match status" value="1"/>
</dbReference>
<feature type="binding site" evidence="10">
    <location>
        <position position="468"/>
    </location>
    <ligand>
        <name>ATP</name>
        <dbReference type="ChEBI" id="CHEBI:30616"/>
    </ligand>
</feature>
<protein>
    <recommendedName>
        <fullName evidence="14">Protein kinase domain-containing protein</fullName>
    </recommendedName>
</protein>
<evidence type="ECO:0000256" key="7">
    <source>
        <dbReference type="ARBA" id="ARBA00022741"/>
    </source>
</evidence>
<dbReference type="PANTHER" id="PTHR48053:SF71">
    <property type="entry name" value="LEUCINE RICH REPEAT FAMILY PROTEIN, EXPRESSED"/>
    <property type="match status" value="1"/>
</dbReference>
<evidence type="ECO:0000256" key="4">
    <source>
        <dbReference type="ARBA" id="ARBA00022527"/>
    </source>
</evidence>
<dbReference type="PROSITE" id="PS00107">
    <property type="entry name" value="PROTEIN_KINASE_ATP"/>
    <property type="match status" value="1"/>
</dbReference>
<feature type="compositionally biased region" description="Polar residues" evidence="11">
    <location>
        <begin position="393"/>
        <end position="414"/>
    </location>
</feature>
<feature type="region of interest" description="Disordered" evidence="11">
    <location>
        <begin position="389"/>
        <end position="414"/>
    </location>
</feature>
<dbReference type="InterPro" id="IPR032675">
    <property type="entry name" value="LRR_dom_sf"/>
</dbReference>
<dbReference type="Proteomes" id="UP001489004">
    <property type="component" value="Unassembled WGS sequence"/>
</dbReference>
<proteinExistence type="predicted"/>
<keyword evidence="4" id="KW-0723">Serine/threonine-protein kinase</keyword>
<dbReference type="InterPro" id="IPR017441">
    <property type="entry name" value="Protein_kinase_ATP_BS"/>
</dbReference>
<dbReference type="AlphaFoldDB" id="A0AAW1QC09"/>
<keyword evidence="6 13" id="KW-0732">Signal</keyword>
<dbReference type="EMBL" id="JALJOR010000004">
    <property type="protein sequence ID" value="KAK9818084.1"/>
    <property type="molecule type" value="Genomic_DNA"/>
</dbReference>
<feature type="compositionally biased region" description="Low complexity" evidence="11">
    <location>
        <begin position="690"/>
        <end position="705"/>
    </location>
</feature>
<organism evidence="15 16">
    <name type="scientific">[Myrmecia] bisecta</name>
    <dbReference type="NCBI Taxonomy" id="41462"/>
    <lineage>
        <taxon>Eukaryota</taxon>
        <taxon>Viridiplantae</taxon>
        <taxon>Chlorophyta</taxon>
        <taxon>core chlorophytes</taxon>
        <taxon>Trebouxiophyceae</taxon>
        <taxon>Trebouxiales</taxon>
        <taxon>Trebouxiaceae</taxon>
        <taxon>Myrmecia</taxon>
    </lineage>
</organism>
<dbReference type="InterPro" id="IPR011009">
    <property type="entry name" value="Kinase-like_dom_sf"/>
</dbReference>
<dbReference type="GO" id="GO:0005524">
    <property type="term" value="F:ATP binding"/>
    <property type="evidence" value="ECO:0007669"/>
    <property type="project" value="UniProtKB-UniRule"/>
</dbReference>
<evidence type="ECO:0000256" key="10">
    <source>
        <dbReference type="PROSITE-ProRule" id="PRU10141"/>
    </source>
</evidence>
<dbReference type="InterPro" id="IPR000719">
    <property type="entry name" value="Prot_kinase_dom"/>
</dbReference>
<evidence type="ECO:0000256" key="5">
    <source>
        <dbReference type="ARBA" id="ARBA00022679"/>
    </source>
</evidence>
<keyword evidence="12" id="KW-0812">Transmembrane</keyword>
<dbReference type="SMART" id="SM00220">
    <property type="entry name" value="S_TKc"/>
    <property type="match status" value="1"/>
</dbReference>
<feature type="domain" description="Protein kinase" evidence="14">
    <location>
        <begin position="440"/>
        <end position="683"/>
    </location>
</feature>
<keyword evidence="9 10" id="KW-0067">ATP-binding</keyword>
<dbReference type="Gene3D" id="1.10.510.10">
    <property type="entry name" value="Transferase(Phosphotransferase) domain 1"/>
    <property type="match status" value="1"/>
</dbReference>
<evidence type="ECO:0000313" key="16">
    <source>
        <dbReference type="Proteomes" id="UP001489004"/>
    </source>
</evidence>
<feature type="region of interest" description="Disordered" evidence="11">
    <location>
        <begin position="687"/>
        <end position="716"/>
    </location>
</feature>
<dbReference type="GO" id="GO:0004674">
    <property type="term" value="F:protein serine/threonine kinase activity"/>
    <property type="evidence" value="ECO:0007669"/>
    <property type="project" value="UniProtKB-KW"/>
</dbReference>
<dbReference type="Pfam" id="PF07714">
    <property type="entry name" value="PK_Tyr_Ser-Thr"/>
    <property type="match status" value="1"/>
</dbReference>
<keyword evidence="12" id="KW-0472">Membrane</keyword>
<keyword evidence="7 10" id="KW-0547">Nucleotide-binding</keyword>
<dbReference type="PROSITE" id="PS50011">
    <property type="entry name" value="PROTEIN_KINASE_DOM"/>
    <property type="match status" value="1"/>
</dbReference>
<feature type="signal peptide" evidence="13">
    <location>
        <begin position="1"/>
        <end position="21"/>
    </location>
</feature>
<sequence>MRSNLALWLVALVTVAAAVSAQPVSIDQQPRLLLEFVSKFKNFQEVYKANNWTGWGLDNNELCPADQHVTTDYLTCSSRNKPYYSAQKFSWTGITCSPNGEVYCIALGNAGLEGPTDSSITALTGLPMLKFLQLQNNSLYGTMAPEWGAFQELEWLELSRNDMTGTLPGAWGNKTAFPLLVQLRFQNNNVVGTLPAEWGEPGAWTNLHAMNMTYNNLTGSIPPSWVPGLSFSSIRNIFALPGNDFCGTVPEGIPVRINTGYDNNSTMVYFEDVTDFNKSCGATVLPIVEAGVKPSPGLAVGAVAGITVAGAVVLAIVAAALGLFVHVRRRRARSQKKPKAYWVKDVDSLNKAMISPPPSSKVSEKSSVNSQAALIAAGKGLTTDDLAERGWLDSNSSSGPANTDSGSLVAPSSTDHAIPEPLWPDSDIMEADIAICHRPDGSEWLLGQGAYGRVCKAVRDDFHEVAVKVFTGIAGQREQDILMKEIAILRSCRNKNVVTFYGVCFRATDVWMVMEYMEGGNLYQALAQKGRECLWYQRGAKIALDIAKGMHFLHSHRVIHLDMKSPNILLARDGTAKIADVGLSRVLNSRSHATEVGAGTFHWMAPEVLMHGRCTEKADVFSFGVILWEIIRGEVPTRGLMTDVRVPEECPADIANLMQACLNPDSTMRPSAKEIIECISRNLPAPIGRSGSRAPSVASTSSPSEESAELPEPKAGEQAKVLALLGSAAERDVTAVIEGSTRHLGAKS</sequence>
<dbReference type="SUPFAM" id="SSF56112">
    <property type="entry name" value="Protein kinase-like (PK-like)"/>
    <property type="match status" value="1"/>
</dbReference>
<reference evidence="15 16" key="1">
    <citation type="journal article" date="2024" name="Nat. Commun.">
        <title>Phylogenomics reveals the evolutionary origins of lichenization in chlorophyte algae.</title>
        <authorList>
            <person name="Puginier C."/>
            <person name="Libourel C."/>
            <person name="Otte J."/>
            <person name="Skaloud P."/>
            <person name="Haon M."/>
            <person name="Grisel S."/>
            <person name="Petersen M."/>
            <person name="Berrin J.G."/>
            <person name="Delaux P.M."/>
            <person name="Dal Grande F."/>
            <person name="Keller J."/>
        </authorList>
    </citation>
    <scope>NUCLEOTIDE SEQUENCE [LARGE SCALE GENOMIC DNA]</scope>
    <source>
        <strain evidence="15 16">SAG 2043</strain>
    </source>
</reference>
<dbReference type="PROSITE" id="PS00108">
    <property type="entry name" value="PROTEIN_KINASE_ST"/>
    <property type="match status" value="1"/>
</dbReference>
<evidence type="ECO:0000256" key="6">
    <source>
        <dbReference type="ARBA" id="ARBA00022729"/>
    </source>
</evidence>
<dbReference type="GO" id="GO:0005930">
    <property type="term" value="C:axoneme"/>
    <property type="evidence" value="ECO:0007669"/>
    <property type="project" value="UniProtKB-SubCell"/>
</dbReference>
<evidence type="ECO:0000256" key="2">
    <source>
        <dbReference type="ARBA" id="ARBA00004236"/>
    </source>
</evidence>
<accession>A0AAW1QC09</accession>
<gene>
    <name evidence="15" type="ORF">WJX72_006882</name>
</gene>
<evidence type="ECO:0000256" key="8">
    <source>
        <dbReference type="ARBA" id="ARBA00022777"/>
    </source>
</evidence>